<accession>W4HBQ5</accession>
<dbReference type="PROSITE" id="PS50011">
    <property type="entry name" value="PROTEIN_KINASE_DOM"/>
    <property type="match status" value="1"/>
</dbReference>
<keyword evidence="2" id="KW-0808">Transferase</keyword>
<feature type="cross-link" description="Glycyl lysine isopeptide (Lys-Gly) (interchain with G-Cter in SUMO2)" evidence="8">
    <location>
        <position position="347"/>
    </location>
</feature>
<feature type="binding site" evidence="7 9">
    <location>
        <position position="249"/>
    </location>
    <ligand>
        <name>ATP</name>
        <dbReference type="ChEBI" id="CHEBI:30616"/>
    </ligand>
</feature>
<dbReference type="GeneID" id="20802216"/>
<evidence type="ECO:0000313" key="13">
    <source>
        <dbReference type="EMBL" id="ETV88700.1"/>
    </source>
</evidence>
<evidence type="ECO:0000256" key="1">
    <source>
        <dbReference type="ARBA" id="ARBA00022527"/>
    </source>
</evidence>
<dbReference type="FunFam" id="1.10.510.10:FF:000571">
    <property type="entry name" value="Maternal embryonic leucine zipper kinase"/>
    <property type="match status" value="1"/>
</dbReference>
<dbReference type="STRING" id="112090.W4HBQ5"/>
<dbReference type="InterPro" id="IPR030616">
    <property type="entry name" value="Aur-like"/>
</dbReference>
<organism evidence="12">
    <name type="scientific">Aphanomyces astaci</name>
    <name type="common">Crayfish plague agent</name>
    <dbReference type="NCBI Taxonomy" id="112090"/>
    <lineage>
        <taxon>Eukaryota</taxon>
        <taxon>Sar</taxon>
        <taxon>Stramenopiles</taxon>
        <taxon>Oomycota</taxon>
        <taxon>Saprolegniomycetes</taxon>
        <taxon>Saprolegniales</taxon>
        <taxon>Verrucalvaceae</taxon>
        <taxon>Aphanomyces</taxon>
    </lineage>
</organism>
<dbReference type="PROSITE" id="PS00108">
    <property type="entry name" value="PROTEIN_KINASE_ST"/>
    <property type="match status" value="1"/>
</dbReference>
<keyword evidence="4 12" id="KW-0418">Kinase</keyword>
<dbReference type="SUPFAM" id="SSF56112">
    <property type="entry name" value="Protein kinase-like (PK-like)"/>
    <property type="match status" value="1"/>
</dbReference>
<feature type="compositionally biased region" description="Low complexity" evidence="10">
    <location>
        <begin position="555"/>
        <end position="574"/>
    </location>
</feature>
<evidence type="ECO:0000256" key="2">
    <source>
        <dbReference type="ARBA" id="ARBA00022679"/>
    </source>
</evidence>
<evidence type="ECO:0000256" key="7">
    <source>
        <dbReference type="PIRSR" id="PIRSR630616-2"/>
    </source>
</evidence>
<dbReference type="FunFam" id="3.30.200.20:FF:000042">
    <property type="entry name" value="Aurora kinase A"/>
    <property type="match status" value="1"/>
</dbReference>
<dbReference type="AlphaFoldDB" id="W4HBQ5"/>
<feature type="domain" description="Protein kinase" evidence="11">
    <location>
        <begin position="220"/>
        <end position="474"/>
    </location>
</feature>
<evidence type="ECO:0000256" key="8">
    <source>
        <dbReference type="PIRSR" id="PIRSR630616-3"/>
    </source>
</evidence>
<dbReference type="PROSITE" id="PS00107">
    <property type="entry name" value="PROTEIN_KINASE_ATP"/>
    <property type="match status" value="1"/>
</dbReference>
<dbReference type="GO" id="GO:0005524">
    <property type="term" value="F:ATP binding"/>
    <property type="evidence" value="ECO:0007669"/>
    <property type="project" value="UniProtKB-UniRule"/>
</dbReference>
<dbReference type="Pfam" id="PF00069">
    <property type="entry name" value="Pkinase"/>
    <property type="match status" value="1"/>
</dbReference>
<dbReference type="InterPro" id="IPR017441">
    <property type="entry name" value="Protein_kinase_ATP_BS"/>
</dbReference>
<evidence type="ECO:0000259" key="11">
    <source>
        <dbReference type="PROSITE" id="PS50011"/>
    </source>
</evidence>
<keyword evidence="1" id="KW-0723">Serine/threonine-protein kinase</keyword>
<evidence type="ECO:0000256" key="6">
    <source>
        <dbReference type="PIRSR" id="PIRSR630616-1"/>
    </source>
</evidence>
<proteinExistence type="predicted"/>
<evidence type="ECO:0000256" key="9">
    <source>
        <dbReference type="PROSITE-ProRule" id="PRU10141"/>
    </source>
</evidence>
<evidence type="ECO:0000256" key="10">
    <source>
        <dbReference type="SAM" id="MobiDB-lite"/>
    </source>
</evidence>
<feature type="region of interest" description="Disordered" evidence="10">
    <location>
        <begin position="603"/>
        <end position="623"/>
    </location>
</feature>
<reference evidence="12" key="1">
    <citation type="submission" date="2013-12" db="EMBL/GenBank/DDBJ databases">
        <title>The Genome Sequence of Aphanomyces astaci APO3.</title>
        <authorList>
            <consortium name="The Broad Institute Genomics Platform"/>
            <person name="Russ C."/>
            <person name="Tyler B."/>
            <person name="van West P."/>
            <person name="Dieguez-Uribeondo J."/>
            <person name="Young S.K."/>
            <person name="Zeng Q."/>
            <person name="Gargeya S."/>
            <person name="Fitzgerald M."/>
            <person name="Abouelleil A."/>
            <person name="Alvarado L."/>
            <person name="Chapman S.B."/>
            <person name="Gainer-Dewar J."/>
            <person name="Goldberg J."/>
            <person name="Griggs A."/>
            <person name="Gujja S."/>
            <person name="Hansen M."/>
            <person name="Howarth C."/>
            <person name="Imamovic A."/>
            <person name="Ireland A."/>
            <person name="Larimer J."/>
            <person name="McCowan C."/>
            <person name="Murphy C."/>
            <person name="Pearson M."/>
            <person name="Poon T.W."/>
            <person name="Priest M."/>
            <person name="Roberts A."/>
            <person name="Saif S."/>
            <person name="Shea T."/>
            <person name="Sykes S."/>
            <person name="Wortman J."/>
            <person name="Nusbaum C."/>
            <person name="Birren B."/>
        </authorList>
    </citation>
    <scope>NUCLEOTIDE SEQUENCE [LARGE SCALE GENOMIC DNA]</scope>
    <source>
        <strain evidence="12">APO3</strain>
    </source>
</reference>
<feature type="region of interest" description="Disordered" evidence="10">
    <location>
        <begin position="113"/>
        <end position="162"/>
    </location>
</feature>
<evidence type="ECO:0000256" key="4">
    <source>
        <dbReference type="ARBA" id="ARBA00022777"/>
    </source>
</evidence>
<feature type="binding site" evidence="7">
    <location>
        <begin position="349"/>
        <end position="350"/>
    </location>
    <ligand>
        <name>ATP</name>
        <dbReference type="ChEBI" id="CHEBI:30616"/>
    </ligand>
</feature>
<evidence type="ECO:0000313" key="12">
    <source>
        <dbReference type="EMBL" id="ETV88699.1"/>
    </source>
</evidence>
<dbReference type="InterPro" id="IPR000719">
    <property type="entry name" value="Prot_kinase_dom"/>
</dbReference>
<dbReference type="VEuPathDB" id="FungiDB:H257_00220"/>
<feature type="active site" description="Proton acceptor" evidence="6">
    <location>
        <position position="345"/>
    </location>
</feature>
<dbReference type="EMBL" id="KI913114">
    <property type="protein sequence ID" value="ETV88700.1"/>
    <property type="molecule type" value="Genomic_DNA"/>
</dbReference>
<dbReference type="InterPro" id="IPR011009">
    <property type="entry name" value="Kinase-like_dom_sf"/>
</dbReference>
<gene>
    <name evidence="12" type="ORF">H257_00220</name>
</gene>
<dbReference type="EMBL" id="KI913114">
    <property type="protein sequence ID" value="ETV88699.1"/>
    <property type="molecule type" value="Genomic_DNA"/>
</dbReference>
<dbReference type="CDD" id="cd14003">
    <property type="entry name" value="STKc_AMPK-like"/>
    <property type="match status" value="1"/>
</dbReference>
<dbReference type="RefSeq" id="XP_009821099.1">
    <property type="nucleotide sequence ID" value="XM_009822797.1"/>
</dbReference>
<name>W4HBQ5_APHAT</name>
<dbReference type="Gene3D" id="1.10.510.10">
    <property type="entry name" value="Transferase(Phosphotransferase) domain 1"/>
    <property type="match status" value="1"/>
</dbReference>
<dbReference type="RefSeq" id="XP_009821100.1">
    <property type="nucleotide sequence ID" value="XM_009822798.1"/>
</dbReference>
<feature type="region of interest" description="Disordered" evidence="10">
    <location>
        <begin position="555"/>
        <end position="576"/>
    </location>
</feature>
<protein>
    <submittedName>
        <fullName evidence="12 13">CAMK/CAMKL protein kinase</fullName>
    </submittedName>
</protein>
<sequence length="644" mass="71840">MADGAPSRVVVSRFPIKQYIPLRTARQGSAPGFRARMLTSVKKDVTTDPTYAVTKWSKQPTKPSPGAHAEVSRPKTASGGSGSKKLQHALVCARLLAENKAFELASQRANAITSGKQTSDKTPTRGRCKSASSVKRVIKTQKESVQTLPPSTTTTNNNQRHHPLPRCKFQTVEHQVIPLTAIIQALATIVAKPANRPERDEICFSMLDEDNVHTTTLDGYVLGKVVGVGTFGKVRVATHKVSSQVVAIKSYERSRTKDAAQWKRIQYEAKLMEKLDHPYIIRLFETIETSTKLHIVMENVSSDVGNLCEFVKRQKRLAEDDAGLLFMQVVSAVMYMHSMQLVHRDIKLENILLDRYGNTKLVDFGFSAVQSTSKPFSTFCGTPCYMAPEIIHRKTYWGQPVDVWSLGVLLFAMLCGYFPFRARNYNDLYRKIVKGGFDIPGFVTPDAQALLRGMLEGDPTKRLQLHDVRSHIWTRQFHTARHQHLPLYRQLSLDLLADAVKSVLQRQLLDHMEVLGLPRSMVVTALTGKLYNGLSTLYYLLLYRAESMCRELNSPTTATTLPSSTTTSSTAESLRASFPSTAASEALPVHIQPEGSITLYSLTQLSGPPPPPPEEDLHSEENDPIALWQSRELRDVVEILDKGM</sequence>
<dbReference type="InterPro" id="IPR008271">
    <property type="entry name" value="Ser/Thr_kinase_AS"/>
</dbReference>
<evidence type="ECO:0000256" key="3">
    <source>
        <dbReference type="ARBA" id="ARBA00022741"/>
    </source>
</evidence>
<keyword evidence="3 7" id="KW-0547">Nucleotide-binding</keyword>
<feature type="binding site" evidence="7">
    <location>
        <position position="363"/>
    </location>
    <ligand>
        <name>ATP</name>
        <dbReference type="ChEBI" id="CHEBI:30616"/>
    </ligand>
</feature>
<dbReference type="PANTHER" id="PTHR24350">
    <property type="entry name" value="SERINE/THREONINE-PROTEIN KINASE IAL-RELATED"/>
    <property type="match status" value="1"/>
</dbReference>
<evidence type="ECO:0000256" key="5">
    <source>
        <dbReference type="ARBA" id="ARBA00022840"/>
    </source>
</evidence>
<dbReference type="GO" id="GO:0004674">
    <property type="term" value="F:protein serine/threonine kinase activity"/>
    <property type="evidence" value="ECO:0007669"/>
    <property type="project" value="UniProtKB-KW"/>
</dbReference>
<keyword evidence="5 7" id="KW-0067">ATP-binding</keyword>
<dbReference type="SMART" id="SM00220">
    <property type="entry name" value="S_TKc"/>
    <property type="match status" value="1"/>
</dbReference>
<feature type="region of interest" description="Disordered" evidence="10">
    <location>
        <begin position="52"/>
        <end position="83"/>
    </location>
</feature>